<keyword evidence="1" id="KW-0732">Signal</keyword>
<proteinExistence type="predicted"/>
<dbReference type="GeneID" id="95479234"/>
<protein>
    <recommendedName>
        <fullName evidence="4">Secreted protein</fullName>
    </recommendedName>
</protein>
<organism evidence="2 3">
    <name type="scientific">Streptomyces nigra</name>
    <dbReference type="NCBI Taxonomy" id="1827580"/>
    <lineage>
        <taxon>Bacteria</taxon>
        <taxon>Bacillati</taxon>
        <taxon>Actinomycetota</taxon>
        <taxon>Actinomycetes</taxon>
        <taxon>Kitasatosporales</taxon>
        <taxon>Streptomycetaceae</taxon>
        <taxon>Streptomyces</taxon>
    </lineage>
</organism>
<evidence type="ECO:0000313" key="3">
    <source>
        <dbReference type="Proteomes" id="UP001622690"/>
    </source>
</evidence>
<dbReference type="Proteomes" id="UP001622690">
    <property type="component" value="Chromosome"/>
</dbReference>
<evidence type="ECO:0000256" key="1">
    <source>
        <dbReference type="SAM" id="SignalP"/>
    </source>
</evidence>
<feature type="signal peptide" evidence="1">
    <location>
        <begin position="1"/>
        <end position="40"/>
    </location>
</feature>
<dbReference type="RefSeq" id="WP_055620249.1">
    <property type="nucleotide sequence ID" value="NZ_CP029043.1"/>
</dbReference>
<gene>
    <name evidence="2" type="ORF">OHU27_33325</name>
</gene>
<keyword evidence="3" id="KW-1185">Reference proteome</keyword>
<reference evidence="2 3" key="1">
    <citation type="submission" date="2022-10" db="EMBL/GenBank/DDBJ databases">
        <title>The complete genomes of actinobacterial strains from the NBC collection.</title>
        <authorList>
            <person name="Joergensen T.S."/>
            <person name="Alvarez Arevalo M."/>
            <person name="Sterndorff E.B."/>
            <person name="Faurdal D."/>
            <person name="Vuksanovic O."/>
            <person name="Mourched A.-S."/>
            <person name="Charusanti P."/>
            <person name="Shaw S."/>
            <person name="Blin K."/>
            <person name="Weber T."/>
        </authorList>
    </citation>
    <scope>NUCLEOTIDE SEQUENCE [LARGE SCALE GENOMIC DNA]</scope>
    <source>
        <strain evidence="2 3">NBC_00206</strain>
    </source>
</reference>
<accession>A0ABZ1J791</accession>
<dbReference type="EMBL" id="CP108125">
    <property type="protein sequence ID" value="WTO87058.1"/>
    <property type="molecule type" value="Genomic_DNA"/>
</dbReference>
<evidence type="ECO:0000313" key="2">
    <source>
        <dbReference type="EMBL" id="WTO87058.1"/>
    </source>
</evidence>
<feature type="chain" id="PRO_5045506302" description="Secreted protein" evidence="1">
    <location>
        <begin position="41"/>
        <end position="73"/>
    </location>
</feature>
<evidence type="ECO:0008006" key="4">
    <source>
        <dbReference type="Google" id="ProtNLM"/>
    </source>
</evidence>
<sequence>MNTTPRLKKAISRMPRTLAVTTAVGIACAAGLATAAPAMAAPTTHAAVQAAPAGGGEDQQCGNGLLVLLNFCN</sequence>
<name>A0ABZ1J791_9ACTN</name>
<dbReference type="PROSITE" id="PS51257">
    <property type="entry name" value="PROKAR_LIPOPROTEIN"/>
    <property type="match status" value="1"/>
</dbReference>